<sequence>GKIVFAGHAAAGKTSLMLRIEFDEFNNDIHTTLTASVLSKQLIHKQKQVDLQFWDTAGQERFNAIYGNYFRNAAVVLLVYDLTDLESFEKLQSWTDQAKQKTNEETLKIVVGNKNDLPELRKVTKKMANDFVKQQGKAFKYIETSAKMGTNVQELLSMIADQYLETEHLHIKKNLDLDTTKKSCC</sequence>
<dbReference type="InterPro" id="IPR001806">
    <property type="entry name" value="Small_GTPase"/>
</dbReference>
<dbReference type="SMART" id="SM00175">
    <property type="entry name" value="RAB"/>
    <property type="match status" value="1"/>
</dbReference>
<dbReference type="Pfam" id="PF00071">
    <property type="entry name" value="Ras"/>
    <property type="match status" value="1"/>
</dbReference>
<dbReference type="InterPro" id="IPR027417">
    <property type="entry name" value="P-loop_NTPase"/>
</dbReference>
<reference evidence="3" key="1">
    <citation type="submission" date="2015-07" db="EMBL/GenBank/DDBJ databases">
        <title>Adaptation to a free-living lifestyle via gene acquisitions in the diplomonad Trepomonas sp. PC1.</title>
        <authorList>
            <person name="Xu F."/>
            <person name="Jerlstrom-Hultqvist J."/>
            <person name="Kolisko M."/>
            <person name="Simpson A.G.B."/>
            <person name="Roger A.J."/>
            <person name="Svard S.G."/>
            <person name="Andersson J.O."/>
        </authorList>
    </citation>
    <scope>NUCLEOTIDE SEQUENCE</scope>
    <source>
        <strain evidence="3">PC1</strain>
    </source>
</reference>
<dbReference type="PRINTS" id="PR00449">
    <property type="entry name" value="RASTRNSFRMNG"/>
</dbReference>
<dbReference type="InterPro" id="IPR050227">
    <property type="entry name" value="Rab"/>
</dbReference>
<dbReference type="SMART" id="SM00173">
    <property type="entry name" value="RAS"/>
    <property type="match status" value="1"/>
</dbReference>
<dbReference type="EMBL" id="GDID01003561">
    <property type="protein sequence ID" value="JAP93045.1"/>
    <property type="molecule type" value="Transcribed_RNA"/>
</dbReference>
<dbReference type="PROSITE" id="PS51419">
    <property type="entry name" value="RAB"/>
    <property type="match status" value="1"/>
</dbReference>
<keyword evidence="2" id="KW-0342">GTP-binding</keyword>
<dbReference type="PANTHER" id="PTHR47977">
    <property type="entry name" value="RAS-RELATED PROTEIN RAB"/>
    <property type="match status" value="1"/>
</dbReference>
<dbReference type="Gene3D" id="3.40.50.300">
    <property type="entry name" value="P-loop containing nucleotide triphosphate hydrolases"/>
    <property type="match status" value="1"/>
</dbReference>
<dbReference type="GO" id="GO:0003924">
    <property type="term" value="F:GTPase activity"/>
    <property type="evidence" value="ECO:0007669"/>
    <property type="project" value="InterPro"/>
</dbReference>
<evidence type="ECO:0000256" key="2">
    <source>
        <dbReference type="ARBA" id="ARBA00023134"/>
    </source>
</evidence>
<accession>A0A146KBF9</accession>
<name>A0A146KBF9_9EUKA</name>
<dbReference type="SUPFAM" id="SSF52540">
    <property type="entry name" value="P-loop containing nucleoside triphosphate hydrolases"/>
    <property type="match status" value="1"/>
</dbReference>
<dbReference type="SMART" id="SM00174">
    <property type="entry name" value="RHO"/>
    <property type="match status" value="1"/>
</dbReference>
<evidence type="ECO:0000256" key="1">
    <source>
        <dbReference type="ARBA" id="ARBA00022741"/>
    </source>
</evidence>
<feature type="non-terminal residue" evidence="3">
    <location>
        <position position="1"/>
    </location>
</feature>
<dbReference type="InterPro" id="IPR005225">
    <property type="entry name" value="Small_GTP-bd"/>
</dbReference>
<evidence type="ECO:0000313" key="3">
    <source>
        <dbReference type="EMBL" id="JAP93045.1"/>
    </source>
</evidence>
<keyword evidence="1" id="KW-0547">Nucleotide-binding</keyword>
<dbReference type="NCBIfam" id="TIGR00231">
    <property type="entry name" value="small_GTP"/>
    <property type="match status" value="1"/>
</dbReference>
<dbReference type="AlphaFoldDB" id="A0A146KBF9"/>
<gene>
    <name evidence="3" type="ORF">TPC1_14808</name>
</gene>
<proteinExistence type="predicted"/>
<protein>
    <submittedName>
        <fullName evidence="3">Rab-like protein</fullName>
    </submittedName>
</protein>
<dbReference type="CDD" id="cd00154">
    <property type="entry name" value="Rab"/>
    <property type="match status" value="1"/>
</dbReference>
<dbReference type="GO" id="GO:0005525">
    <property type="term" value="F:GTP binding"/>
    <property type="evidence" value="ECO:0007669"/>
    <property type="project" value="UniProtKB-KW"/>
</dbReference>
<dbReference type="FunFam" id="3.40.50.300:FF:001329">
    <property type="entry name" value="Small GTP-binding protein, putative"/>
    <property type="match status" value="1"/>
</dbReference>
<organism evidence="3">
    <name type="scientific">Trepomonas sp. PC1</name>
    <dbReference type="NCBI Taxonomy" id="1076344"/>
    <lineage>
        <taxon>Eukaryota</taxon>
        <taxon>Metamonada</taxon>
        <taxon>Diplomonadida</taxon>
        <taxon>Hexamitidae</taxon>
        <taxon>Hexamitinae</taxon>
        <taxon>Trepomonas</taxon>
    </lineage>
</organism>
<dbReference type="PROSITE" id="PS51421">
    <property type="entry name" value="RAS"/>
    <property type="match status" value="1"/>
</dbReference>